<evidence type="ECO:0000256" key="2">
    <source>
        <dbReference type="ARBA" id="ARBA00023125"/>
    </source>
</evidence>
<dbReference type="PANTHER" id="PTHR44688">
    <property type="entry name" value="DNA-BINDING TRANSCRIPTIONAL ACTIVATOR DEVR_DOSR"/>
    <property type="match status" value="1"/>
</dbReference>
<accession>A0A285UG25</accession>
<dbReference type="PROSITE" id="PS00622">
    <property type="entry name" value="HTH_LUXR_1"/>
    <property type="match status" value="1"/>
</dbReference>
<dbReference type="Pfam" id="PF00196">
    <property type="entry name" value="GerE"/>
    <property type="match status" value="1"/>
</dbReference>
<proteinExistence type="predicted"/>
<dbReference type="GO" id="GO:0006355">
    <property type="term" value="P:regulation of DNA-templated transcription"/>
    <property type="evidence" value="ECO:0007669"/>
    <property type="project" value="InterPro"/>
</dbReference>
<dbReference type="SMART" id="SM00421">
    <property type="entry name" value="HTH_LUXR"/>
    <property type="match status" value="1"/>
</dbReference>
<dbReference type="Proteomes" id="UP000219167">
    <property type="component" value="Unassembled WGS sequence"/>
</dbReference>
<feature type="domain" description="HTH luxR-type" evidence="4">
    <location>
        <begin position="184"/>
        <end position="249"/>
    </location>
</feature>
<dbReference type="InterPro" id="IPR000792">
    <property type="entry name" value="Tscrpt_reg_LuxR_C"/>
</dbReference>
<keyword evidence="6" id="KW-1185">Reference proteome</keyword>
<dbReference type="EMBL" id="OBQD01000008">
    <property type="protein sequence ID" value="SOC40830.1"/>
    <property type="molecule type" value="Genomic_DNA"/>
</dbReference>
<keyword evidence="3" id="KW-0804">Transcription</keyword>
<dbReference type="PANTHER" id="PTHR44688:SF16">
    <property type="entry name" value="DNA-BINDING TRANSCRIPTIONAL ACTIVATOR DEVR_DOSR"/>
    <property type="match status" value="1"/>
</dbReference>
<dbReference type="PRINTS" id="PR00038">
    <property type="entry name" value="HTHLUXR"/>
</dbReference>
<keyword evidence="2" id="KW-0238">DNA-binding</keyword>
<dbReference type="Gene3D" id="1.10.10.10">
    <property type="entry name" value="Winged helix-like DNA-binding domain superfamily/Winged helix DNA-binding domain"/>
    <property type="match status" value="1"/>
</dbReference>
<gene>
    <name evidence="5" type="ORF">SAMN05892877_10818</name>
</gene>
<dbReference type="SUPFAM" id="SSF46894">
    <property type="entry name" value="C-terminal effector domain of the bipartite response regulators"/>
    <property type="match status" value="1"/>
</dbReference>
<evidence type="ECO:0000256" key="3">
    <source>
        <dbReference type="ARBA" id="ARBA00023163"/>
    </source>
</evidence>
<dbReference type="CDD" id="cd06170">
    <property type="entry name" value="LuxR_C_like"/>
    <property type="match status" value="1"/>
</dbReference>
<dbReference type="GO" id="GO:0003677">
    <property type="term" value="F:DNA binding"/>
    <property type="evidence" value="ECO:0007669"/>
    <property type="project" value="UniProtKB-KW"/>
</dbReference>
<organism evidence="5 6">
    <name type="scientific">Rhizobium subbaraonis</name>
    <dbReference type="NCBI Taxonomy" id="908946"/>
    <lineage>
        <taxon>Bacteria</taxon>
        <taxon>Pseudomonadati</taxon>
        <taxon>Pseudomonadota</taxon>
        <taxon>Alphaproteobacteria</taxon>
        <taxon>Hyphomicrobiales</taxon>
        <taxon>Rhizobiaceae</taxon>
        <taxon>Rhizobium/Agrobacterium group</taxon>
        <taxon>Rhizobium</taxon>
    </lineage>
</organism>
<evidence type="ECO:0000256" key="1">
    <source>
        <dbReference type="ARBA" id="ARBA00023015"/>
    </source>
</evidence>
<dbReference type="InterPro" id="IPR016032">
    <property type="entry name" value="Sig_transdc_resp-reg_C-effctor"/>
</dbReference>
<dbReference type="InterPro" id="IPR036388">
    <property type="entry name" value="WH-like_DNA-bd_sf"/>
</dbReference>
<keyword evidence="1" id="KW-0805">Transcription regulation</keyword>
<sequence length="256" mass="27666">MKDMVLLDGNDYAEAGLGVAGIRGGPEPQRVMLIMSDTGSVSPRLVDAVEREFPWILVEQVGSVAAACRSFSHPVALMLVDVGLMGEAEAATAALNRIHSHALAAVIEPHEKQQAASLSAIVDSPLFRSVLPMDMRLDIWLSIIRLMLCGGEYFPPGSMVNARPADVGPVLAYNAAAQPPPRKPENGVSDLTARELQILEMVSRGMQNKLIAAAFGLSEHTVKIHLHNIIRKLGVHNRTEAAARFRTARHSNALFE</sequence>
<protein>
    <submittedName>
        <fullName evidence="5">LuxR family transcriptional regulator</fullName>
    </submittedName>
</protein>
<reference evidence="5 6" key="1">
    <citation type="submission" date="2017-08" db="EMBL/GenBank/DDBJ databases">
        <authorList>
            <person name="de Groot N.N."/>
        </authorList>
    </citation>
    <scope>NUCLEOTIDE SEQUENCE [LARGE SCALE GENOMIC DNA]</scope>
    <source>
        <strain evidence="5 6">JC85</strain>
    </source>
</reference>
<evidence type="ECO:0000313" key="6">
    <source>
        <dbReference type="Proteomes" id="UP000219167"/>
    </source>
</evidence>
<dbReference type="PROSITE" id="PS50043">
    <property type="entry name" value="HTH_LUXR_2"/>
    <property type="match status" value="1"/>
</dbReference>
<evidence type="ECO:0000259" key="4">
    <source>
        <dbReference type="PROSITE" id="PS50043"/>
    </source>
</evidence>
<evidence type="ECO:0000313" key="5">
    <source>
        <dbReference type="EMBL" id="SOC40830.1"/>
    </source>
</evidence>
<dbReference type="AlphaFoldDB" id="A0A285UG25"/>
<name>A0A285UG25_9HYPH</name>